<evidence type="ECO:0000313" key="1">
    <source>
        <dbReference type="EMBL" id="GBM69163.1"/>
    </source>
</evidence>
<name>A0A4Y2HV56_ARAVE</name>
<dbReference type="Proteomes" id="UP000499080">
    <property type="component" value="Unassembled WGS sequence"/>
</dbReference>
<organism evidence="1 2">
    <name type="scientific">Araneus ventricosus</name>
    <name type="common">Orbweaver spider</name>
    <name type="synonym">Epeira ventricosa</name>
    <dbReference type="NCBI Taxonomy" id="182803"/>
    <lineage>
        <taxon>Eukaryota</taxon>
        <taxon>Metazoa</taxon>
        <taxon>Ecdysozoa</taxon>
        <taxon>Arthropoda</taxon>
        <taxon>Chelicerata</taxon>
        <taxon>Arachnida</taxon>
        <taxon>Araneae</taxon>
        <taxon>Araneomorphae</taxon>
        <taxon>Entelegynae</taxon>
        <taxon>Araneoidea</taxon>
        <taxon>Araneidae</taxon>
        <taxon>Araneus</taxon>
    </lineage>
</organism>
<gene>
    <name evidence="1" type="ORF">AVEN_91747_1</name>
</gene>
<keyword evidence="2" id="KW-1185">Reference proteome</keyword>
<dbReference type="AlphaFoldDB" id="A0A4Y2HV56"/>
<dbReference type="EMBL" id="BGPR01002182">
    <property type="protein sequence ID" value="GBM69163.1"/>
    <property type="molecule type" value="Genomic_DNA"/>
</dbReference>
<protein>
    <submittedName>
        <fullName evidence="1">Uncharacterized protein</fullName>
    </submittedName>
</protein>
<proteinExistence type="predicted"/>
<accession>A0A4Y2HV56</accession>
<sequence>MKQRRPGLRKVKASKTRMSYVREAFERNPEGEGRYIESPPETTFGNEGGTVELMSDGVLLLHDSTHSASKTEELPRKFKCPYSTPNLGSKLLSGTRFFSESDLKIAAENWLNGQHASSAKPG</sequence>
<evidence type="ECO:0000313" key="2">
    <source>
        <dbReference type="Proteomes" id="UP000499080"/>
    </source>
</evidence>
<reference evidence="1 2" key="1">
    <citation type="journal article" date="2019" name="Sci. Rep.">
        <title>Orb-weaving spider Araneus ventricosus genome elucidates the spidroin gene catalogue.</title>
        <authorList>
            <person name="Kono N."/>
            <person name="Nakamura H."/>
            <person name="Ohtoshi R."/>
            <person name="Moran D.A.P."/>
            <person name="Shinohara A."/>
            <person name="Yoshida Y."/>
            <person name="Fujiwara M."/>
            <person name="Mori M."/>
            <person name="Tomita M."/>
            <person name="Arakawa K."/>
        </authorList>
    </citation>
    <scope>NUCLEOTIDE SEQUENCE [LARGE SCALE GENOMIC DNA]</scope>
</reference>
<comment type="caution">
    <text evidence="1">The sequence shown here is derived from an EMBL/GenBank/DDBJ whole genome shotgun (WGS) entry which is preliminary data.</text>
</comment>